<evidence type="ECO:0000256" key="3">
    <source>
        <dbReference type="ARBA" id="ARBA00022729"/>
    </source>
</evidence>
<proteinExistence type="inferred from homology"/>
<dbReference type="Gene3D" id="3.40.190.170">
    <property type="entry name" value="Bacterial extracellular solute-binding protein, family 7"/>
    <property type="match status" value="1"/>
</dbReference>
<reference evidence="4" key="1">
    <citation type="journal article" date="2020" name="mSystems">
        <title>Genome- and Community-Level Interaction Insights into Carbon Utilization and Element Cycling Functions of Hydrothermarchaeota in Hydrothermal Sediment.</title>
        <authorList>
            <person name="Zhou Z."/>
            <person name="Liu Y."/>
            <person name="Xu W."/>
            <person name="Pan J."/>
            <person name="Luo Z.H."/>
            <person name="Li M."/>
        </authorList>
    </citation>
    <scope>NUCLEOTIDE SEQUENCE [LARGE SCALE GENOMIC DNA]</scope>
    <source>
        <strain evidence="4">SpSt-1116</strain>
    </source>
</reference>
<sequence>MSVRTTRRGFLKWAAAGAVLVAAGAAGVATTRREKTSPETPAPEQPRVMKFSHQWSTADVRHVWAQKFAQMVEERTGGAIKFEIYPAKSLYQPVEQWDYLVAGDLEFTILPLDYASGKAPEVSITLMPATIANLEHGLKWRDAEIGKRLESILEGYGAKIISWGWFTGGIGSKRRPIILPEDVKGLKMRAAGKMFEYMLAEAGATIIPMPSSELYTALQTGVLDACLTSTTSFDSYKLYEVIDYYTGHRKGYMIWYMLEPLLMSMKVWNTLTPEQQGVIEQVGRELETWLLNELKALDDSIVNKFEEKGLQVHDMTREEWEVWRDLAKETAWKRFAETVPAGGELLELALKVEP</sequence>
<dbReference type="Pfam" id="PF03480">
    <property type="entry name" value="DctP"/>
    <property type="match status" value="1"/>
</dbReference>
<dbReference type="InterPro" id="IPR018389">
    <property type="entry name" value="DctP_fam"/>
</dbReference>
<protein>
    <submittedName>
        <fullName evidence="4">C4-dicarboxylate ABC transporter</fullName>
    </submittedName>
</protein>
<dbReference type="GO" id="GO:0015740">
    <property type="term" value="P:C4-dicarboxylate transport"/>
    <property type="evidence" value="ECO:0007669"/>
    <property type="project" value="TreeGrafter"/>
</dbReference>
<accession>A0A7J3ZJ93</accession>
<comment type="similarity">
    <text evidence="1">Belongs to the bacterial solute-binding protein 7 family.</text>
</comment>
<name>A0A7J3ZJ93_9CREN</name>
<dbReference type="InterPro" id="IPR038404">
    <property type="entry name" value="TRAP_DctP_sf"/>
</dbReference>
<dbReference type="PANTHER" id="PTHR33376">
    <property type="match status" value="1"/>
</dbReference>
<dbReference type="InterPro" id="IPR006311">
    <property type="entry name" value="TAT_signal"/>
</dbReference>
<evidence type="ECO:0000256" key="2">
    <source>
        <dbReference type="ARBA" id="ARBA00022448"/>
    </source>
</evidence>
<dbReference type="PANTHER" id="PTHR33376:SF7">
    <property type="entry name" value="C4-DICARBOXYLATE-BINDING PROTEIN DCTB"/>
    <property type="match status" value="1"/>
</dbReference>
<gene>
    <name evidence="4" type="ORF">ENM78_01210</name>
</gene>
<comment type="caution">
    <text evidence="4">The sequence shown here is derived from an EMBL/GenBank/DDBJ whole genome shotgun (WGS) entry which is preliminary data.</text>
</comment>
<dbReference type="PROSITE" id="PS51318">
    <property type="entry name" value="TAT"/>
    <property type="match status" value="1"/>
</dbReference>
<dbReference type="GO" id="GO:0055085">
    <property type="term" value="P:transmembrane transport"/>
    <property type="evidence" value="ECO:0007669"/>
    <property type="project" value="InterPro"/>
</dbReference>
<dbReference type="NCBIfam" id="NF037995">
    <property type="entry name" value="TRAP_S1"/>
    <property type="match status" value="1"/>
</dbReference>
<keyword evidence="3" id="KW-0732">Signal</keyword>
<dbReference type="EMBL" id="DRZC01000018">
    <property type="protein sequence ID" value="HHQ80074.1"/>
    <property type="molecule type" value="Genomic_DNA"/>
</dbReference>
<keyword evidence="2" id="KW-0813">Transport</keyword>
<organism evidence="4">
    <name type="scientific">Fervidicoccus fontis</name>
    <dbReference type="NCBI Taxonomy" id="683846"/>
    <lineage>
        <taxon>Archaea</taxon>
        <taxon>Thermoproteota</taxon>
        <taxon>Thermoprotei</taxon>
        <taxon>Fervidicoccales</taxon>
        <taxon>Fervidicoccaceae</taxon>
        <taxon>Fervidicoccus</taxon>
    </lineage>
</organism>
<evidence type="ECO:0000256" key="1">
    <source>
        <dbReference type="ARBA" id="ARBA00009023"/>
    </source>
</evidence>
<evidence type="ECO:0000313" key="4">
    <source>
        <dbReference type="EMBL" id="HHQ80074.1"/>
    </source>
</evidence>
<dbReference type="AlphaFoldDB" id="A0A7J3ZJ93"/>